<proteinExistence type="predicted"/>
<organism evidence="1">
    <name type="scientific">uncultured organism</name>
    <dbReference type="NCBI Taxonomy" id="155900"/>
    <lineage>
        <taxon>unclassified sequences</taxon>
        <taxon>environmental samples</taxon>
    </lineage>
</organism>
<dbReference type="Gene3D" id="2.40.30.10">
    <property type="entry name" value="Translation factors"/>
    <property type="match status" value="1"/>
</dbReference>
<dbReference type="AlphaFoldDB" id="M1PQS3"/>
<protein>
    <submittedName>
        <fullName evidence="1">Peptidase U32</fullName>
    </submittedName>
</protein>
<accession>M1PQS3</accession>
<name>M1PQS3_9ZZZZ</name>
<evidence type="ECO:0000313" key="1">
    <source>
        <dbReference type="EMBL" id="AGF93530.1"/>
    </source>
</evidence>
<dbReference type="EMBL" id="JX684096">
    <property type="protein sequence ID" value="AGF93530.1"/>
    <property type="molecule type" value="Genomic_DNA"/>
</dbReference>
<sequence>MVEKPVEKEKIGKVTHYFTEINVGVIELSEALEVGDEISIEGATTDIQQPVDSMQIEHDDVEEASSGDAVGMKVKDRVREGDIVYKLEK</sequence>
<reference evidence="1" key="1">
    <citation type="journal article" date="2013" name="Syst. Appl. Microbiol.">
        <title>New insights into the archaeal diversity of a hypersaline microbial mat obtained by a metagenomic approach.</title>
        <authorList>
            <person name="Lopez-Lopez A."/>
            <person name="Richter M."/>
            <person name="Pena A."/>
            <person name="Tamames J."/>
            <person name="Rossello-Mora R."/>
        </authorList>
    </citation>
    <scope>NUCLEOTIDE SEQUENCE</scope>
</reference>
<dbReference type="SUPFAM" id="SSF50447">
    <property type="entry name" value="Translation proteins"/>
    <property type="match status" value="1"/>
</dbReference>
<gene>
    <name evidence="1" type="ORF">FLSS-10_0005</name>
</gene>
<dbReference type="InterPro" id="IPR009000">
    <property type="entry name" value="Transl_B-barrel_sf"/>
</dbReference>